<dbReference type="SUPFAM" id="SSF143034">
    <property type="entry name" value="L35p-like"/>
    <property type="match status" value="1"/>
</dbReference>
<evidence type="ECO:0000256" key="2">
    <source>
        <dbReference type="ARBA" id="ARBA00022980"/>
    </source>
</evidence>
<dbReference type="PANTHER" id="PTHR33343:SF1">
    <property type="entry name" value="LARGE RIBOSOMAL SUBUNIT PROTEIN BL35M"/>
    <property type="match status" value="1"/>
</dbReference>
<accession>A0A7C6A748</accession>
<comment type="similarity">
    <text evidence="1 5 6">Belongs to the bacterial ribosomal protein bL35 family.</text>
</comment>
<dbReference type="Gene3D" id="4.10.410.60">
    <property type="match status" value="1"/>
</dbReference>
<dbReference type="GO" id="GO:0015934">
    <property type="term" value="C:large ribosomal subunit"/>
    <property type="evidence" value="ECO:0007669"/>
    <property type="project" value="TreeGrafter"/>
</dbReference>
<comment type="caution">
    <text evidence="7">The sequence shown here is derived from an EMBL/GenBank/DDBJ whole genome shotgun (WGS) entry which is preliminary data.</text>
</comment>
<proteinExistence type="inferred from homology"/>
<dbReference type="HAMAP" id="MF_00514">
    <property type="entry name" value="Ribosomal_bL35"/>
    <property type="match status" value="1"/>
</dbReference>
<sequence>MVVKLKTKKSAAKRVKITARGLLKARKANKSHLLAHKSAKRKRHLGKPRIIQGGMARNLKIVLGGLN</sequence>
<dbReference type="Pfam" id="PF01632">
    <property type="entry name" value="Ribosomal_L35p"/>
    <property type="match status" value="1"/>
</dbReference>
<dbReference type="GO" id="GO:0003735">
    <property type="term" value="F:structural constituent of ribosome"/>
    <property type="evidence" value="ECO:0007669"/>
    <property type="project" value="InterPro"/>
</dbReference>
<name>A0A7C6A748_DESAE</name>
<dbReference type="GO" id="GO:0006412">
    <property type="term" value="P:translation"/>
    <property type="evidence" value="ECO:0007669"/>
    <property type="project" value="UniProtKB-UniRule"/>
</dbReference>
<reference evidence="7" key="1">
    <citation type="journal article" date="2020" name="mSystems">
        <title>Genome- and Community-Level Interaction Insights into Carbon Utilization and Element Cycling Functions of Hydrothermarchaeota in Hydrothermal Sediment.</title>
        <authorList>
            <person name="Zhou Z."/>
            <person name="Liu Y."/>
            <person name="Xu W."/>
            <person name="Pan J."/>
            <person name="Luo Z.H."/>
            <person name="Li M."/>
        </authorList>
    </citation>
    <scope>NUCLEOTIDE SEQUENCE [LARGE SCALE GENOMIC DNA]</scope>
    <source>
        <strain evidence="7">SpSt-1135</strain>
    </source>
</reference>
<dbReference type="NCBIfam" id="TIGR00001">
    <property type="entry name" value="rpmI_bact"/>
    <property type="match status" value="1"/>
</dbReference>
<dbReference type="Proteomes" id="UP000886400">
    <property type="component" value="Unassembled WGS sequence"/>
</dbReference>
<dbReference type="InterPro" id="IPR037229">
    <property type="entry name" value="Ribosomal_bL35_sf"/>
</dbReference>
<dbReference type="PROSITE" id="PS00936">
    <property type="entry name" value="RIBOSOMAL_L35"/>
    <property type="match status" value="1"/>
</dbReference>
<gene>
    <name evidence="5 7" type="primary">rpmI</name>
    <name evidence="7" type="ORF">ENM99_04640</name>
</gene>
<dbReference type="PRINTS" id="PR00064">
    <property type="entry name" value="RIBOSOMALL35"/>
</dbReference>
<dbReference type="InterPro" id="IPR018265">
    <property type="entry name" value="Ribosomal_bL35_CS"/>
</dbReference>
<dbReference type="InterPro" id="IPR001706">
    <property type="entry name" value="Ribosomal_bL35"/>
</dbReference>
<organism evidence="7">
    <name type="scientific">Desulfurella acetivorans</name>
    <dbReference type="NCBI Taxonomy" id="33002"/>
    <lineage>
        <taxon>Bacteria</taxon>
        <taxon>Pseudomonadati</taxon>
        <taxon>Campylobacterota</taxon>
        <taxon>Desulfurellia</taxon>
        <taxon>Desulfurellales</taxon>
        <taxon>Desulfurellaceae</taxon>
        <taxon>Desulfurella</taxon>
    </lineage>
</organism>
<evidence type="ECO:0000256" key="3">
    <source>
        <dbReference type="ARBA" id="ARBA00023274"/>
    </source>
</evidence>
<evidence type="ECO:0000256" key="6">
    <source>
        <dbReference type="RuleBase" id="RU000568"/>
    </source>
</evidence>
<evidence type="ECO:0000256" key="4">
    <source>
        <dbReference type="ARBA" id="ARBA00071664"/>
    </source>
</evidence>
<evidence type="ECO:0000256" key="5">
    <source>
        <dbReference type="HAMAP-Rule" id="MF_00514"/>
    </source>
</evidence>
<evidence type="ECO:0000313" key="7">
    <source>
        <dbReference type="EMBL" id="HHS49124.1"/>
    </source>
</evidence>
<dbReference type="EMBL" id="DRZX01000223">
    <property type="protein sequence ID" value="HHS49124.1"/>
    <property type="molecule type" value="Genomic_DNA"/>
</dbReference>
<dbReference type="FunFam" id="4.10.410.60:FF:000001">
    <property type="entry name" value="50S ribosomal protein L35"/>
    <property type="match status" value="1"/>
</dbReference>
<keyword evidence="2 5" id="KW-0689">Ribosomal protein</keyword>
<protein>
    <recommendedName>
        <fullName evidence="4 5">Large ribosomal subunit protein bL35</fullName>
    </recommendedName>
</protein>
<evidence type="ECO:0000256" key="1">
    <source>
        <dbReference type="ARBA" id="ARBA00006598"/>
    </source>
</evidence>
<dbReference type="InterPro" id="IPR021137">
    <property type="entry name" value="Ribosomal_bL35-like"/>
</dbReference>
<dbReference type="PANTHER" id="PTHR33343">
    <property type="entry name" value="54S RIBOSOMAL PROTEIN BL35M"/>
    <property type="match status" value="1"/>
</dbReference>
<dbReference type="AlphaFoldDB" id="A0A7C6A748"/>
<keyword evidence="3 5" id="KW-0687">Ribonucleoprotein</keyword>